<comment type="caution">
    <text evidence="8">The sequence shown here is derived from an EMBL/GenBank/DDBJ whole genome shotgun (WGS) entry which is preliminary data.</text>
</comment>
<feature type="transmembrane region" description="Helical" evidence="6">
    <location>
        <begin position="54"/>
        <end position="72"/>
    </location>
</feature>
<evidence type="ECO:0000259" key="7">
    <source>
        <dbReference type="Pfam" id="PF13396"/>
    </source>
</evidence>
<evidence type="ECO:0000313" key="9">
    <source>
        <dbReference type="Proteomes" id="UP000022910"/>
    </source>
</evidence>
<sequence length="88" mass="10665">MVLIMELGNKYCNYFLDIYFCIPDYLLYFILFLDALAIIDIIKSNRRTMDKFLWSLLIMIFQVFGLVAYFFASDRQRYQESSWYQAIP</sequence>
<keyword evidence="9" id="KW-1185">Reference proteome</keyword>
<dbReference type="AlphaFoldDB" id="A0A015LGR0"/>
<evidence type="ECO:0000256" key="5">
    <source>
        <dbReference type="ARBA" id="ARBA00023136"/>
    </source>
</evidence>
<comment type="subcellular location">
    <subcellularLocation>
        <location evidence="1">Cell membrane</location>
        <topology evidence="1">Multi-pass membrane protein</topology>
    </subcellularLocation>
</comment>
<keyword evidence="4 6" id="KW-1133">Transmembrane helix</keyword>
<dbReference type="EMBL" id="JEMT01015914">
    <property type="protein sequence ID" value="EXX71796.1"/>
    <property type="molecule type" value="Genomic_DNA"/>
</dbReference>
<dbReference type="Pfam" id="PF13396">
    <property type="entry name" value="PLDc_N"/>
    <property type="match status" value="1"/>
</dbReference>
<feature type="transmembrane region" description="Helical" evidence="6">
    <location>
        <begin position="25"/>
        <end position="42"/>
    </location>
</feature>
<keyword evidence="2" id="KW-1003">Cell membrane</keyword>
<name>A0A015LGR0_RHIIW</name>
<evidence type="ECO:0000256" key="6">
    <source>
        <dbReference type="SAM" id="Phobius"/>
    </source>
</evidence>
<protein>
    <recommendedName>
        <fullName evidence="7">Cardiolipin synthase N-terminal domain-containing protein</fullName>
    </recommendedName>
</protein>
<evidence type="ECO:0000256" key="2">
    <source>
        <dbReference type="ARBA" id="ARBA00022475"/>
    </source>
</evidence>
<evidence type="ECO:0000256" key="4">
    <source>
        <dbReference type="ARBA" id="ARBA00022989"/>
    </source>
</evidence>
<feature type="domain" description="Cardiolipin synthase N-terminal" evidence="7">
    <location>
        <begin position="33"/>
        <end position="72"/>
    </location>
</feature>
<keyword evidence="5 6" id="KW-0472">Membrane</keyword>
<keyword evidence="3 6" id="KW-0812">Transmembrane</keyword>
<proteinExistence type="predicted"/>
<evidence type="ECO:0000256" key="3">
    <source>
        <dbReference type="ARBA" id="ARBA00022692"/>
    </source>
</evidence>
<accession>A0A015LGR0</accession>
<organism evidence="8 9">
    <name type="scientific">Rhizophagus irregularis (strain DAOM 197198w)</name>
    <name type="common">Glomus intraradices</name>
    <dbReference type="NCBI Taxonomy" id="1432141"/>
    <lineage>
        <taxon>Eukaryota</taxon>
        <taxon>Fungi</taxon>
        <taxon>Fungi incertae sedis</taxon>
        <taxon>Mucoromycota</taxon>
        <taxon>Glomeromycotina</taxon>
        <taxon>Glomeromycetes</taxon>
        <taxon>Glomerales</taxon>
        <taxon>Glomeraceae</taxon>
        <taxon>Rhizophagus</taxon>
    </lineage>
</organism>
<gene>
    <name evidence="8" type="ORF">RirG_075140</name>
</gene>
<evidence type="ECO:0000256" key="1">
    <source>
        <dbReference type="ARBA" id="ARBA00004651"/>
    </source>
</evidence>
<dbReference type="OrthoDB" id="5193244at2759"/>
<reference evidence="8 9" key="1">
    <citation type="submission" date="2014-02" db="EMBL/GenBank/DDBJ databases">
        <title>Single nucleus genome sequencing reveals high similarity among nuclei of an endomycorrhizal fungus.</title>
        <authorList>
            <person name="Lin K."/>
            <person name="Geurts R."/>
            <person name="Zhang Z."/>
            <person name="Limpens E."/>
            <person name="Saunders D.G."/>
            <person name="Mu D."/>
            <person name="Pang E."/>
            <person name="Cao H."/>
            <person name="Cha H."/>
            <person name="Lin T."/>
            <person name="Zhou Q."/>
            <person name="Shang Y."/>
            <person name="Li Y."/>
            <person name="Ivanov S."/>
            <person name="Sharma T."/>
            <person name="Velzen R.V."/>
            <person name="Ruijter N.D."/>
            <person name="Aanen D.K."/>
            <person name="Win J."/>
            <person name="Kamoun S."/>
            <person name="Bisseling T."/>
            <person name="Huang S."/>
        </authorList>
    </citation>
    <scope>NUCLEOTIDE SEQUENCE [LARGE SCALE GENOMIC DNA]</scope>
    <source>
        <strain evidence="9">DAOM197198w</strain>
    </source>
</reference>
<evidence type="ECO:0000313" key="8">
    <source>
        <dbReference type="EMBL" id="EXX71796.1"/>
    </source>
</evidence>
<dbReference type="GO" id="GO:0005886">
    <property type="term" value="C:plasma membrane"/>
    <property type="evidence" value="ECO:0007669"/>
    <property type="project" value="UniProtKB-SubCell"/>
</dbReference>
<dbReference type="HOGENOM" id="CLU_2528605_0_0_1"/>
<dbReference type="InterPro" id="IPR027379">
    <property type="entry name" value="CLS_N"/>
</dbReference>
<dbReference type="Proteomes" id="UP000022910">
    <property type="component" value="Unassembled WGS sequence"/>
</dbReference>